<accession>A0A0F8YMX1</accession>
<protein>
    <submittedName>
        <fullName evidence="1">Uncharacterized protein</fullName>
    </submittedName>
</protein>
<dbReference type="AlphaFoldDB" id="A0A0F8YMX1"/>
<dbReference type="EMBL" id="LAZR01056019">
    <property type="protein sequence ID" value="KKK75090.1"/>
    <property type="molecule type" value="Genomic_DNA"/>
</dbReference>
<feature type="non-terminal residue" evidence="1">
    <location>
        <position position="1"/>
    </location>
</feature>
<gene>
    <name evidence="1" type="ORF">LCGC14_2877260</name>
</gene>
<name>A0A0F8YMX1_9ZZZZ</name>
<reference evidence="1" key="1">
    <citation type="journal article" date="2015" name="Nature">
        <title>Complex archaea that bridge the gap between prokaryotes and eukaryotes.</title>
        <authorList>
            <person name="Spang A."/>
            <person name="Saw J.H."/>
            <person name="Jorgensen S.L."/>
            <person name="Zaremba-Niedzwiedzka K."/>
            <person name="Martijn J."/>
            <person name="Lind A.E."/>
            <person name="van Eijk R."/>
            <person name="Schleper C."/>
            <person name="Guy L."/>
            <person name="Ettema T.J."/>
        </authorList>
    </citation>
    <scope>NUCLEOTIDE SEQUENCE</scope>
</reference>
<sequence>FKIKRELITTNTNKVVAEYSLIKGYTQGKLF</sequence>
<proteinExistence type="predicted"/>
<comment type="caution">
    <text evidence="1">The sequence shown here is derived from an EMBL/GenBank/DDBJ whole genome shotgun (WGS) entry which is preliminary data.</text>
</comment>
<evidence type="ECO:0000313" key="1">
    <source>
        <dbReference type="EMBL" id="KKK75090.1"/>
    </source>
</evidence>
<organism evidence="1">
    <name type="scientific">marine sediment metagenome</name>
    <dbReference type="NCBI Taxonomy" id="412755"/>
    <lineage>
        <taxon>unclassified sequences</taxon>
        <taxon>metagenomes</taxon>
        <taxon>ecological metagenomes</taxon>
    </lineage>
</organism>